<dbReference type="SUPFAM" id="SSF48179">
    <property type="entry name" value="6-phosphogluconate dehydrogenase C-terminal domain-like"/>
    <property type="match status" value="1"/>
</dbReference>
<feature type="domain" description="Mannitol dehydrogenase C-terminal" evidence="5">
    <location>
        <begin position="191"/>
        <end position="322"/>
    </location>
</feature>
<reference evidence="6 7" key="1">
    <citation type="submission" date="2023-07" db="EMBL/GenBank/DDBJ databases">
        <title>Genomic Encyclopedia of Type Strains, Phase IV (KMG-IV): sequencing the most valuable type-strain genomes for metagenomic binning, comparative biology and taxonomic classification.</title>
        <authorList>
            <person name="Goeker M."/>
        </authorList>
    </citation>
    <scope>NUCLEOTIDE SEQUENCE [LARGE SCALE GENOMIC DNA]</scope>
    <source>
        <strain evidence="6 7">DSM 16784</strain>
    </source>
</reference>
<evidence type="ECO:0000259" key="5">
    <source>
        <dbReference type="Pfam" id="PF08125"/>
    </source>
</evidence>
<dbReference type="Pfam" id="PF01232">
    <property type="entry name" value="Mannitol_dh"/>
    <property type="match status" value="1"/>
</dbReference>
<keyword evidence="1 6" id="KW-0560">Oxidoreductase</keyword>
<dbReference type="EMBL" id="JAUSUR010000010">
    <property type="protein sequence ID" value="MDQ0363212.1"/>
    <property type="molecule type" value="Genomic_DNA"/>
</dbReference>
<comment type="caution">
    <text evidence="6">The sequence shown here is derived from an EMBL/GenBank/DDBJ whole genome shotgun (WGS) entry which is preliminary data.</text>
</comment>
<dbReference type="EC" id="1.1.1.17" evidence="6"/>
<dbReference type="RefSeq" id="WP_307411983.1">
    <property type="nucleotide sequence ID" value="NZ_JAUSUR010000010.1"/>
</dbReference>
<dbReference type="Pfam" id="PF08125">
    <property type="entry name" value="Mannitol_dh_C"/>
    <property type="match status" value="1"/>
</dbReference>
<dbReference type="Gene3D" id="1.10.1040.10">
    <property type="entry name" value="N-(1-d-carboxylethyl)-l-norvaline Dehydrogenase, domain 2"/>
    <property type="match status" value="1"/>
</dbReference>
<dbReference type="Gene3D" id="3.40.50.720">
    <property type="entry name" value="NAD(P)-binding Rossmann-like Domain"/>
    <property type="match status" value="1"/>
</dbReference>
<organism evidence="6 7">
    <name type="scientific">Breznakia pachnodae</name>
    <dbReference type="NCBI Taxonomy" id="265178"/>
    <lineage>
        <taxon>Bacteria</taxon>
        <taxon>Bacillati</taxon>
        <taxon>Bacillota</taxon>
        <taxon>Erysipelotrichia</taxon>
        <taxon>Erysipelotrichales</taxon>
        <taxon>Erysipelotrichaceae</taxon>
        <taxon>Breznakia</taxon>
    </lineage>
</organism>
<evidence type="ECO:0000259" key="4">
    <source>
        <dbReference type="Pfam" id="PF01232"/>
    </source>
</evidence>
<dbReference type="InterPro" id="IPR013328">
    <property type="entry name" value="6PGD_dom2"/>
</dbReference>
<comment type="catalytic activity">
    <reaction evidence="3">
        <text>D-mannitol 1-phosphate + NAD(+) = beta-D-fructose 6-phosphate + NADH + H(+)</text>
        <dbReference type="Rhea" id="RHEA:19661"/>
        <dbReference type="ChEBI" id="CHEBI:15378"/>
        <dbReference type="ChEBI" id="CHEBI:57540"/>
        <dbReference type="ChEBI" id="CHEBI:57634"/>
        <dbReference type="ChEBI" id="CHEBI:57945"/>
        <dbReference type="ChEBI" id="CHEBI:61381"/>
        <dbReference type="EC" id="1.1.1.17"/>
    </reaction>
</comment>
<dbReference type="InterPro" id="IPR013131">
    <property type="entry name" value="Mannitol_DH_N"/>
</dbReference>
<proteinExistence type="predicted"/>
<dbReference type="InterPro" id="IPR013118">
    <property type="entry name" value="Mannitol_DH_C"/>
</dbReference>
<accession>A0ABU0E8I4</accession>
<dbReference type="InterPro" id="IPR036291">
    <property type="entry name" value="NAD(P)-bd_dom_sf"/>
</dbReference>
<keyword evidence="7" id="KW-1185">Reference proteome</keyword>
<dbReference type="GO" id="GO:0008926">
    <property type="term" value="F:mannitol-1-phosphate 5-dehydrogenase activity"/>
    <property type="evidence" value="ECO:0007669"/>
    <property type="project" value="UniProtKB-EC"/>
</dbReference>
<dbReference type="PANTHER" id="PTHR30524">
    <property type="entry name" value="MANNITOL-1-PHOSPHATE 5-DEHYDROGENASE"/>
    <property type="match status" value="1"/>
</dbReference>
<evidence type="ECO:0000256" key="1">
    <source>
        <dbReference type="ARBA" id="ARBA00023002"/>
    </source>
</evidence>
<dbReference type="InterPro" id="IPR008927">
    <property type="entry name" value="6-PGluconate_DH-like_C_sf"/>
</dbReference>
<evidence type="ECO:0000313" key="6">
    <source>
        <dbReference type="EMBL" id="MDQ0363212.1"/>
    </source>
</evidence>
<gene>
    <name evidence="6" type="ORF">J2S15_003973</name>
</gene>
<keyword evidence="2" id="KW-0520">NAD</keyword>
<sequence>MNKNVVIIGAGQTGRGYLNRLIALSNQKVTFIDKDEVLIHALNKQKEYTIDFGNQGRESIVIDNFDAYSIENPKAVEALADATYVFTSVGEKNLVDLIPLIKNSLKNRGDNPLYIITGENGVAPKVKLIQLTQDKRVHLSESVIFCTTITKENSLDILSEDLDFLPYDIKFLPNPLNYHGMVAEENFKDLLERKIYTYNCLSACSAYLGYVKGIENYAQAGNDIEVDKYLHKIATSINEAIAKEYYVDIQKQTEFSQMAIKKFQNKEIVDTVERNVRDVDRKLGDHERIIAPLMLLTKYHLESKELLFVAASALYYGIETDTLIKDKDIYEHYFGMLSSSWINEIKEDIKYLEKHKDSEELRLP</sequence>
<evidence type="ECO:0000256" key="2">
    <source>
        <dbReference type="ARBA" id="ARBA00023027"/>
    </source>
</evidence>
<dbReference type="PANTHER" id="PTHR30524:SF0">
    <property type="entry name" value="ALTRONATE OXIDOREDUCTASE-RELATED"/>
    <property type="match status" value="1"/>
</dbReference>
<evidence type="ECO:0000313" key="7">
    <source>
        <dbReference type="Proteomes" id="UP001230220"/>
    </source>
</evidence>
<dbReference type="SUPFAM" id="SSF51735">
    <property type="entry name" value="NAD(P)-binding Rossmann-fold domains"/>
    <property type="match status" value="1"/>
</dbReference>
<evidence type="ECO:0000256" key="3">
    <source>
        <dbReference type="ARBA" id="ARBA00048615"/>
    </source>
</evidence>
<dbReference type="Proteomes" id="UP001230220">
    <property type="component" value="Unassembled WGS sequence"/>
</dbReference>
<protein>
    <submittedName>
        <fullName evidence="6">Mannitol-1-phosphate 5-dehydrogenase</fullName>
        <ecNumber evidence="6">1.1.1.17</ecNumber>
    </submittedName>
</protein>
<name>A0ABU0E8I4_9FIRM</name>
<feature type="domain" description="Mannitol dehydrogenase N-terminal" evidence="4">
    <location>
        <begin position="4"/>
        <end position="125"/>
    </location>
</feature>